<gene>
    <name evidence="1" type="ORF">EJA06_011435</name>
</gene>
<evidence type="ECO:0000313" key="1">
    <source>
        <dbReference type="EMBL" id="RYJ62355.1"/>
    </source>
</evidence>
<proteinExistence type="predicted"/>
<dbReference type="Proteomes" id="UP000282800">
    <property type="component" value="Unassembled WGS sequence"/>
</dbReference>
<sequence length="71" mass="7702">MSDSHVQDEQPAASTRSHGAVAVCPDRCIRVALRPFHATRFFGPPRPGSGILHHCHGHSFPWLNTSTPCTG</sequence>
<reference evidence="1 2" key="1">
    <citation type="submission" date="2019-01" db="EMBL/GenBank/DDBJ databases">
        <title>High-quality draft genome of. Pseudomonas songnenensis str. L103, a full-fledged denitrifier isolated from 100 meters deep aquifer in a heavily nitrogen fertilized agricultural area.</title>
        <authorList>
            <person name="Liu M."/>
            <person name="Liu B."/>
        </authorList>
    </citation>
    <scope>NUCLEOTIDE SEQUENCE [LARGE SCALE GENOMIC DNA]</scope>
    <source>
        <strain evidence="1 2">L103</strain>
    </source>
</reference>
<protein>
    <submittedName>
        <fullName evidence="1">Uncharacterized protein</fullName>
    </submittedName>
</protein>
<dbReference type="AlphaFoldDB" id="A0A482U760"/>
<accession>A0A482U760</accession>
<evidence type="ECO:0000313" key="2">
    <source>
        <dbReference type="Proteomes" id="UP000282800"/>
    </source>
</evidence>
<name>A0A482U760_9PSED</name>
<organism evidence="1 2">
    <name type="scientific">Pseudomonas songnenensis</name>
    <dbReference type="NCBI Taxonomy" id="1176259"/>
    <lineage>
        <taxon>Bacteria</taxon>
        <taxon>Pseudomonadati</taxon>
        <taxon>Pseudomonadota</taxon>
        <taxon>Gammaproteobacteria</taxon>
        <taxon>Pseudomonadales</taxon>
        <taxon>Pseudomonadaceae</taxon>
        <taxon>Pseudomonas</taxon>
    </lineage>
</organism>
<dbReference type="OrthoDB" id="6996085at2"/>
<dbReference type="EMBL" id="RWYU02000004">
    <property type="protein sequence ID" value="RYJ62355.1"/>
    <property type="molecule type" value="Genomic_DNA"/>
</dbReference>
<comment type="caution">
    <text evidence="1">The sequence shown here is derived from an EMBL/GenBank/DDBJ whole genome shotgun (WGS) entry which is preliminary data.</text>
</comment>